<evidence type="ECO:0008006" key="5">
    <source>
        <dbReference type="Google" id="ProtNLM"/>
    </source>
</evidence>
<dbReference type="InParanoid" id="A5DBE6"/>
<dbReference type="OrthoDB" id="4034449at2759"/>
<keyword evidence="1" id="KW-0175">Coiled coil</keyword>
<dbReference type="eggNOG" id="ENOG502QU6B">
    <property type="taxonomic scope" value="Eukaryota"/>
</dbReference>
<organism evidence="3 4">
    <name type="scientific">Meyerozyma guilliermondii (strain ATCC 6260 / CBS 566 / DSM 6381 / JCM 1539 / NBRC 10279 / NRRL Y-324)</name>
    <name type="common">Yeast</name>
    <name type="synonym">Candida guilliermondii</name>
    <dbReference type="NCBI Taxonomy" id="294746"/>
    <lineage>
        <taxon>Eukaryota</taxon>
        <taxon>Fungi</taxon>
        <taxon>Dikarya</taxon>
        <taxon>Ascomycota</taxon>
        <taxon>Saccharomycotina</taxon>
        <taxon>Pichiomycetes</taxon>
        <taxon>Debaryomycetaceae</taxon>
        <taxon>Meyerozyma</taxon>
    </lineage>
</organism>
<name>A5DBE6_PICGU</name>
<dbReference type="RefSeq" id="XP_001487224.2">
    <property type="nucleotide sequence ID" value="XM_001487174.1"/>
</dbReference>
<evidence type="ECO:0000256" key="1">
    <source>
        <dbReference type="SAM" id="Coils"/>
    </source>
</evidence>
<dbReference type="GeneID" id="5128805"/>
<evidence type="ECO:0000313" key="4">
    <source>
        <dbReference type="Proteomes" id="UP000001997"/>
    </source>
</evidence>
<feature type="coiled-coil region" evidence="1">
    <location>
        <begin position="504"/>
        <end position="644"/>
    </location>
</feature>
<evidence type="ECO:0000313" key="3">
    <source>
        <dbReference type="EMBL" id="EDK36503.2"/>
    </source>
</evidence>
<dbReference type="GO" id="GO:0070823">
    <property type="term" value="C:HDA1 complex"/>
    <property type="evidence" value="ECO:0007669"/>
    <property type="project" value="InterPro"/>
</dbReference>
<dbReference type="KEGG" id="pgu:PGUG_00601"/>
<proteinExistence type="predicted"/>
<protein>
    <recommendedName>
        <fullName evidence="5">HDA1 complex subunit 2</fullName>
    </recommendedName>
</protein>
<feature type="region of interest" description="Disordered" evidence="2">
    <location>
        <begin position="659"/>
        <end position="681"/>
    </location>
</feature>
<dbReference type="STRING" id="294746.A5DBE6"/>
<dbReference type="InterPro" id="IPR021006">
    <property type="entry name" value="Hda2/3"/>
</dbReference>
<dbReference type="EMBL" id="CH408155">
    <property type="protein sequence ID" value="EDK36503.2"/>
    <property type="molecule type" value="Genomic_DNA"/>
</dbReference>
<feature type="region of interest" description="Disordered" evidence="2">
    <location>
        <begin position="209"/>
        <end position="238"/>
    </location>
</feature>
<accession>A5DBE6</accession>
<dbReference type="OMA" id="CIVESEF"/>
<dbReference type="Gene3D" id="3.40.50.12360">
    <property type="match status" value="1"/>
</dbReference>
<dbReference type="Pfam" id="PF11496">
    <property type="entry name" value="HDA2-3"/>
    <property type="match status" value="1"/>
</dbReference>
<dbReference type="HOGENOM" id="CLU_362083_0_0_1"/>
<reference evidence="3 4" key="1">
    <citation type="journal article" date="2009" name="Nature">
        <title>Evolution of pathogenicity and sexual reproduction in eight Candida genomes.</title>
        <authorList>
            <person name="Butler G."/>
            <person name="Rasmussen M.D."/>
            <person name="Lin M.F."/>
            <person name="Santos M.A."/>
            <person name="Sakthikumar S."/>
            <person name="Munro C.A."/>
            <person name="Rheinbay E."/>
            <person name="Grabherr M."/>
            <person name="Forche A."/>
            <person name="Reedy J.L."/>
            <person name="Agrafioti I."/>
            <person name="Arnaud M.B."/>
            <person name="Bates S."/>
            <person name="Brown A.J."/>
            <person name="Brunke S."/>
            <person name="Costanzo M.C."/>
            <person name="Fitzpatrick D.A."/>
            <person name="de Groot P.W."/>
            <person name="Harris D."/>
            <person name="Hoyer L.L."/>
            <person name="Hube B."/>
            <person name="Klis F.M."/>
            <person name="Kodira C."/>
            <person name="Lennard N."/>
            <person name="Logue M.E."/>
            <person name="Martin R."/>
            <person name="Neiman A.M."/>
            <person name="Nikolaou E."/>
            <person name="Quail M.A."/>
            <person name="Quinn J."/>
            <person name="Santos M.C."/>
            <person name="Schmitzberger F.F."/>
            <person name="Sherlock G."/>
            <person name="Shah P."/>
            <person name="Silverstein K.A."/>
            <person name="Skrzypek M.S."/>
            <person name="Soll D."/>
            <person name="Staggs R."/>
            <person name="Stansfield I."/>
            <person name="Stumpf M.P."/>
            <person name="Sudbery P.E."/>
            <person name="Srikantha T."/>
            <person name="Zeng Q."/>
            <person name="Berman J."/>
            <person name="Berriman M."/>
            <person name="Heitman J."/>
            <person name="Gow N.A."/>
            <person name="Lorenz M.C."/>
            <person name="Birren B.W."/>
            <person name="Kellis M."/>
            <person name="Cuomo C.A."/>
        </authorList>
    </citation>
    <scope>NUCLEOTIDE SEQUENCE [LARGE SCALE GENOMIC DNA]</scope>
    <source>
        <strain evidence="4">ATCC 6260 / CBS 566 / DSM 6381 / JCM 1539 / NBRC 10279 / NRRL Y-324</strain>
    </source>
</reference>
<dbReference type="VEuPathDB" id="FungiDB:PGUG_00601"/>
<dbReference type="AlphaFoldDB" id="A5DBE6"/>
<evidence type="ECO:0000256" key="2">
    <source>
        <dbReference type="SAM" id="MobiDB-lite"/>
    </source>
</evidence>
<dbReference type="FunCoup" id="A5DBE6">
    <property type="interactions" value="109"/>
</dbReference>
<sequence>MKSTMNLLDMLAGDPPQAIYKTEESPTTVIDLETTSNNEAESNDGVHYLPTVLTPMQRDICEIIIQIMRHHLTNGVESRRTRASINSLLETAESSEGIASSSDSYDMIKLLFDQLCIASRHPSLLVDHLMPKQLLLSETNERLLNLSGNLKLFNEIIDGIIDSLRDSTKTEVFNILVIAENVKELELVEGIIIGKQLYYKNLSSGKMYEDNRGMPSSEQKEVEPKSKRRRFSSKGPQTGSAATCLYLTTTQQFYNHYTPASLSGNSAFNLIFSFDQTIDCESPSIEVSRNVHNNGRKTPILIPVPVMSILHILTQIPKPAGNLGNISIDRLSSPAHKWRLRALNVYAVNRFNLFEQSVAGFYRKNHQSMIELYNWITDPTLETYPSFGLEEFSTSLNFNFTDEKLMKKLRVDYLEALATRDRESRTYNFGEEVRSYKDFKYTLSVILNERTGELESTQRSLSNDKLITFRNDESKRQLEIDRDEELIAANYREMKVLIDKANVAEKLSARIDADVEKIRQKNEELKSKKQFLEDNVKNATEETVAVQKSNIAELEKELSNVAVELEKLNGESDETRYKYQESSAMAAKLSGELSEIQEKNIKLQQKITGPGARLLPTLFKDDSLHKIEAECHRIEQENRVIEEIFAQKLDTIIKERNGILDSSGGSSSRQVNRISRSATPM</sequence>
<feature type="compositionally biased region" description="Polar residues" evidence="2">
    <location>
        <begin position="663"/>
        <end position="681"/>
    </location>
</feature>
<feature type="compositionally biased region" description="Basic and acidic residues" evidence="2">
    <location>
        <begin position="209"/>
        <end position="225"/>
    </location>
</feature>
<gene>
    <name evidence="3" type="ORF">PGUG_00601</name>
</gene>
<dbReference type="Proteomes" id="UP000001997">
    <property type="component" value="Unassembled WGS sequence"/>
</dbReference>
<dbReference type="InterPro" id="IPR038609">
    <property type="entry name" value="HDA1_su2/3_sf"/>
</dbReference>
<keyword evidence="4" id="KW-1185">Reference proteome</keyword>